<name>A0A147DMJ0_9MICO</name>
<keyword evidence="5" id="KW-1185">Reference proteome</keyword>
<feature type="domain" description="DUF7718" evidence="1">
    <location>
        <begin position="23"/>
        <end position="107"/>
    </location>
</feature>
<evidence type="ECO:0000313" key="4">
    <source>
        <dbReference type="Proteomes" id="UP000072763"/>
    </source>
</evidence>
<proteinExistence type="predicted"/>
<evidence type="ECO:0000313" key="3">
    <source>
        <dbReference type="EMBL" id="KTR48652.1"/>
    </source>
</evidence>
<reference evidence="4 5" key="1">
    <citation type="journal article" date="2016" name="Front. Microbiol.">
        <title>Genomic Resource of Rice Seed Associated Bacteria.</title>
        <authorList>
            <person name="Midha S."/>
            <person name="Bansal K."/>
            <person name="Sharma S."/>
            <person name="Kumar N."/>
            <person name="Patil P.P."/>
            <person name="Chaudhry V."/>
            <person name="Patil P.B."/>
        </authorList>
    </citation>
    <scope>NUCLEOTIDE SEQUENCE [LARGE SCALE GENOMIC DNA]</scope>
    <source>
        <strain evidence="2 5">NS263</strain>
        <strain evidence="3 4">NS359</strain>
    </source>
</reference>
<sequence>MSAGLDHQDRGQYRPPHRDDCSERSWFQSVDDADTIRIDHRLFRCNGKLVDFAIVVLAVDLDGRWVERARADCCHGHVHLHHTNGSVSSIAPLHRVEDVDRSFEQASDRVFEYAITIRDMKGRREHDA</sequence>
<dbReference type="EMBL" id="LDRB01000074">
    <property type="protein sequence ID" value="KTR38555.1"/>
    <property type="molecule type" value="Genomic_DNA"/>
</dbReference>
<protein>
    <recommendedName>
        <fullName evidence="1">DUF7718 domain-containing protein</fullName>
    </recommendedName>
</protein>
<gene>
    <name evidence="2" type="ORF">NS263_12970</name>
    <name evidence="3" type="ORF">NS359_14575</name>
</gene>
<dbReference type="InterPro" id="IPR056135">
    <property type="entry name" value="DUF7718"/>
</dbReference>
<dbReference type="PATRIC" id="fig|465820.3.peg.2832"/>
<dbReference type="Pfam" id="PF24839">
    <property type="entry name" value="DUF7718"/>
    <property type="match status" value="1"/>
</dbReference>
<organism evidence="3 4">
    <name type="scientific">Curtobacterium oceanosedimentum</name>
    <dbReference type="NCBI Taxonomy" id="465820"/>
    <lineage>
        <taxon>Bacteria</taxon>
        <taxon>Bacillati</taxon>
        <taxon>Actinomycetota</taxon>
        <taxon>Actinomycetes</taxon>
        <taxon>Micrococcales</taxon>
        <taxon>Microbacteriaceae</taxon>
        <taxon>Curtobacterium</taxon>
    </lineage>
</organism>
<evidence type="ECO:0000313" key="2">
    <source>
        <dbReference type="EMBL" id="KTR38555.1"/>
    </source>
</evidence>
<dbReference type="Proteomes" id="UP000078335">
    <property type="component" value="Unassembled WGS sequence"/>
</dbReference>
<evidence type="ECO:0000313" key="5">
    <source>
        <dbReference type="Proteomes" id="UP000078335"/>
    </source>
</evidence>
<dbReference type="Proteomes" id="UP000072763">
    <property type="component" value="Unassembled WGS sequence"/>
</dbReference>
<accession>A0A147DMJ0</accession>
<dbReference type="EMBL" id="LDRC01000091">
    <property type="protein sequence ID" value="KTR48652.1"/>
    <property type="molecule type" value="Genomic_DNA"/>
</dbReference>
<dbReference type="AlphaFoldDB" id="A0A147DMJ0"/>
<comment type="caution">
    <text evidence="3">The sequence shown here is derived from an EMBL/GenBank/DDBJ whole genome shotgun (WGS) entry which is preliminary data.</text>
</comment>
<evidence type="ECO:0000259" key="1">
    <source>
        <dbReference type="Pfam" id="PF24839"/>
    </source>
</evidence>